<comment type="caution">
    <text evidence="7">The sequence shown here is derived from an EMBL/GenBank/DDBJ whole genome shotgun (WGS) entry which is preliminary data.</text>
</comment>
<dbReference type="Proteomes" id="UP000636479">
    <property type="component" value="Unassembled WGS sequence"/>
</dbReference>
<keyword evidence="8" id="KW-1185">Reference proteome</keyword>
<evidence type="ECO:0000256" key="2">
    <source>
        <dbReference type="ARBA" id="ARBA00007262"/>
    </source>
</evidence>
<protein>
    <submittedName>
        <fullName evidence="7">Uncharacterized protein</fullName>
    </submittedName>
</protein>
<keyword evidence="5" id="KW-0472">Membrane</keyword>
<name>A0A8H6SMB9_9AGAR</name>
<dbReference type="AlphaFoldDB" id="A0A8H6SMB9"/>
<dbReference type="InterPro" id="IPR009311">
    <property type="entry name" value="IFI6/IFI27-like"/>
</dbReference>
<comment type="subcellular location">
    <subcellularLocation>
        <location evidence="1">Membrane</location>
        <topology evidence="1">Multi-pass membrane protein</topology>
    </subcellularLocation>
</comment>
<dbReference type="Pfam" id="PF06140">
    <property type="entry name" value="Ifi-6-16"/>
    <property type="match status" value="1"/>
</dbReference>
<feature type="signal peptide" evidence="6">
    <location>
        <begin position="1"/>
        <end position="18"/>
    </location>
</feature>
<evidence type="ECO:0000313" key="8">
    <source>
        <dbReference type="Proteomes" id="UP000636479"/>
    </source>
</evidence>
<proteinExistence type="inferred from homology"/>
<dbReference type="Gene3D" id="6.10.110.10">
    <property type="match status" value="1"/>
</dbReference>
<dbReference type="RefSeq" id="XP_037220031.1">
    <property type="nucleotide sequence ID" value="XM_037364387.1"/>
</dbReference>
<evidence type="ECO:0000256" key="4">
    <source>
        <dbReference type="ARBA" id="ARBA00022989"/>
    </source>
</evidence>
<comment type="similarity">
    <text evidence="2">Belongs to the IFI6/IFI27 family.</text>
</comment>
<dbReference type="OrthoDB" id="440424at2759"/>
<reference evidence="7" key="1">
    <citation type="submission" date="2020-05" db="EMBL/GenBank/DDBJ databases">
        <title>Mycena genomes resolve the evolution of fungal bioluminescence.</title>
        <authorList>
            <person name="Tsai I.J."/>
        </authorList>
    </citation>
    <scope>NUCLEOTIDE SEQUENCE</scope>
    <source>
        <strain evidence="7">171206Taipei</strain>
    </source>
</reference>
<dbReference type="EMBL" id="JACAZF010000006">
    <property type="protein sequence ID" value="KAF7302031.1"/>
    <property type="molecule type" value="Genomic_DNA"/>
</dbReference>
<keyword evidence="4" id="KW-1133">Transmembrane helix</keyword>
<evidence type="ECO:0000256" key="3">
    <source>
        <dbReference type="ARBA" id="ARBA00022692"/>
    </source>
</evidence>
<evidence type="ECO:0000256" key="5">
    <source>
        <dbReference type="ARBA" id="ARBA00023136"/>
    </source>
</evidence>
<organism evidence="7 8">
    <name type="scientific">Mycena indigotica</name>
    <dbReference type="NCBI Taxonomy" id="2126181"/>
    <lineage>
        <taxon>Eukaryota</taxon>
        <taxon>Fungi</taxon>
        <taxon>Dikarya</taxon>
        <taxon>Basidiomycota</taxon>
        <taxon>Agaricomycotina</taxon>
        <taxon>Agaricomycetes</taxon>
        <taxon>Agaricomycetidae</taxon>
        <taxon>Agaricales</taxon>
        <taxon>Marasmiineae</taxon>
        <taxon>Mycenaceae</taxon>
        <taxon>Mycena</taxon>
    </lineage>
</organism>
<dbReference type="GO" id="GO:0016020">
    <property type="term" value="C:membrane"/>
    <property type="evidence" value="ECO:0007669"/>
    <property type="project" value="UniProtKB-SubCell"/>
</dbReference>
<dbReference type="GeneID" id="59346903"/>
<feature type="chain" id="PRO_5034537457" evidence="6">
    <location>
        <begin position="19"/>
        <end position="251"/>
    </location>
</feature>
<evidence type="ECO:0000313" key="7">
    <source>
        <dbReference type="EMBL" id="KAF7302031.1"/>
    </source>
</evidence>
<gene>
    <name evidence="7" type="ORF">MIND_00769500</name>
</gene>
<sequence>MRVNFVLCASYLALSANAFDILGDIGKLVAPVGEALHYDAGHWFHAARKDVETFVNSAALDKALEIRNFVEAAVGGVNALQNEVQKANGNASAMNDLQRGFAKVLEELNTLFPPPDHAPSHAERQAAVQTALTKIGAVLVSVLGPLSGDEEGVAKTWDTVIQPPLLSVVVLVGDFAEQHPYLLQAVLIMLLSGPMARISEGIFGMVLEAIGFGSEGVVKGSLAAWIQSCVFGPYIPKGSLFSLLQKVAMTA</sequence>
<keyword evidence="6" id="KW-0732">Signal</keyword>
<keyword evidence="3" id="KW-0812">Transmembrane</keyword>
<evidence type="ECO:0000256" key="1">
    <source>
        <dbReference type="ARBA" id="ARBA00004141"/>
    </source>
</evidence>
<evidence type="ECO:0000256" key="6">
    <source>
        <dbReference type="SAM" id="SignalP"/>
    </source>
</evidence>
<dbReference type="InterPro" id="IPR038213">
    <property type="entry name" value="IFI6/IFI27-like_sf"/>
</dbReference>
<accession>A0A8H6SMB9</accession>